<dbReference type="Pfam" id="PF09669">
    <property type="entry name" value="Phage_pRha"/>
    <property type="match status" value="1"/>
</dbReference>
<feature type="coiled-coil region" evidence="1">
    <location>
        <begin position="117"/>
        <end position="144"/>
    </location>
</feature>
<proteinExistence type="predicted"/>
<keyword evidence="1" id="KW-0175">Coiled coil</keyword>
<dbReference type="AlphaFoldDB" id="A0A6Y1QRA9"/>
<dbReference type="InterPro" id="IPR014054">
    <property type="entry name" value="Phage_regulatory_Rha"/>
</dbReference>
<reference evidence="2" key="2">
    <citation type="submission" date="2019-10" db="EMBL/GenBank/DDBJ databases">
        <authorList>
            <consortium name="NCBI Pathogen Detection Project"/>
        </authorList>
    </citation>
    <scope>NUCLEOTIDE SEQUENCE</scope>
    <source>
        <strain evidence="2">Salmonella enterica</strain>
    </source>
</reference>
<comment type="caution">
    <text evidence="2">The sequence shown here is derived from an EMBL/GenBank/DDBJ whole genome shotgun (WGS) entry which is preliminary data.</text>
</comment>
<dbReference type="EMBL" id="DAAGOZ010000020">
    <property type="protein sequence ID" value="HAB3965375.1"/>
    <property type="molecule type" value="Genomic_DNA"/>
</dbReference>
<evidence type="ECO:0000256" key="1">
    <source>
        <dbReference type="SAM" id="Coils"/>
    </source>
</evidence>
<sequence>MELSITTKPSMTSIEIAELVNSRHSDVKRSIERLAAKKVIHIPPMAFSENINNLGFKSQREHYLFEGEQGKRDSIIVVAQLCPEFTARLVDRWRELEEERMRPKSQAELIAEMALLNLEQERRLNQVETQLNQVTEAVEQIKHGTIPEGWVGFPHLCAKTGLTKPKCKRLAEVFSVPVDNAIVTTSDGIQRPEKIVQEEAFLKAFIEMMEHAEPRKLRWYHPDMGYFQVLGFWGGEQ</sequence>
<organism evidence="2">
    <name type="scientific">Salmonella diarizonae</name>
    <dbReference type="NCBI Taxonomy" id="59204"/>
    <lineage>
        <taxon>Bacteria</taxon>
        <taxon>Pseudomonadati</taxon>
        <taxon>Pseudomonadota</taxon>
        <taxon>Gammaproteobacteria</taxon>
        <taxon>Enterobacterales</taxon>
        <taxon>Enterobacteriaceae</taxon>
        <taxon>Salmonella</taxon>
    </lineage>
</organism>
<reference evidence="2" key="1">
    <citation type="journal article" date="2018" name="Genome Biol.">
        <title>SKESA: strategic k-mer extension for scrupulous assemblies.</title>
        <authorList>
            <person name="Souvorov A."/>
            <person name="Agarwala R."/>
            <person name="Lipman D.J."/>
        </authorList>
    </citation>
    <scope>NUCLEOTIDE SEQUENCE</scope>
    <source>
        <strain evidence="2">Salmonella enterica</strain>
    </source>
</reference>
<gene>
    <name evidence="2" type="ORF">GBX62_15370</name>
</gene>
<name>A0A6Y1QRA9_SALDZ</name>
<accession>A0A6Y1QRA9</accession>
<protein>
    <submittedName>
        <fullName evidence="2">DNA-binding protein</fullName>
    </submittedName>
</protein>
<keyword evidence="2" id="KW-0238">DNA-binding</keyword>
<dbReference type="GO" id="GO:0003677">
    <property type="term" value="F:DNA binding"/>
    <property type="evidence" value="ECO:0007669"/>
    <property type="project" value="UniProtKB-KW"/>
</dbReference>
<evidence type="ECO:0000313" key="2">
    <source>
        <dbReference type="EMBL" id="HAB3965375.1"/>
    </source>
</evidence>